<accession>A0A368H3Q7</accession>
<dbReference type="Gene3D" id="3.30.50.10">
    <property type="entry name" value="Erythroid Transcription Factor GATA-1, subunit A"/>
    <property type="match status" value="1"/>
</dbReference>
<evidence type="ECO:0000313" key="12">
    <source>
        <dbReference type="Proteomes" id="UP000252519"/>
    </source>
</evidence>
<keyword evidence="3" id="KW-0863">Zinc-finger</keyword>
<evidence type="ECO:0000256" key="8">
    <source>
        <dbReference type="ARBA" id="ARBA00023170"/>
    </source>
</evidence>
<organism evidence="11 12">
    <name type="scientific">Ancylostoma caninum</name>
    <name type="common">Dog hookworm</name>
    <dbReference type="NCBI Taxonomy" id="29170"/>
    <lineage>
        <taxon>Eukaryota</taxon>
        <taxon>Metazoa</taxon>
        <taxon>Ecdysozoa</taxon>
        <taxon>Nematoda</taxon>
        <taxon>Chromadorea</taxon>
        <taxon>Rhabditida</taxon>
        <taxon>Rhabditina</taxon>
        <taxon>Rhabditomorpha</taxon>
        <taxon>Strongyloidea</taxon>
        <taxon>Ancylostomatidae</taxon>
        <taxon>Ancylostomatinae</taxon>
        <taxon>Ancylostoma</taxon>
    </lineage>
</organism>
<evidence type="ECO:0000259" key="10">
    <source>
        <dbReference type="PROSITE" id="PS51030"/>
    </source>
</evidence>
<dbReference type="PANTHER" id="PTHR24082:SF473">
    <property type="entry name" value="ECDYSONE-INDUCED PROTEIN 75B, ISOFORM B"/>
    <property type="match status" value="1"/>
</dbReference>
<dbReference type="SMART" id="SM00399">
    <property type="entry name" value="ZnF_C4"/>
    <property type="match status" value="1"/>
</dbReference>
<dbReference type="GO" id="GO:0030154">
    <property type="term" value="P:cell differentiation"/>
    <property type="evidence" value="ECO:0007669"/>
    <property type="project" value="TreeGrafter"/>
</dbReference>
<dbReference type="PROSITE" id="PS51030">
    <property type="entry name" value="NUCLEAR_REC_DBD_2"/>
    <property type="match status" value="1"/>
</dbReference>
<keyword evidence="12" id="KW-1185">Reference proteome</keyword>
<dbReference type="AlphaFoldDB" id="A0A368H3Q7"/>
<dbReference type="GO" id="GO:0045944">
    <property type="term" value="P:positive regulation of transcription by RNA polymerase II"/>
    <property type="evidence" value="ECO:0007669"/>
    <property type="project" value="TreeGrafter"/>
</dbReference>
<dbReference type="GO" id="GO:0008270">
    <property type="term" value="F:zinc ion binding"/>
    <property type="evidence" value="ECO:0007669"/>
    <property type="project" value="UniProtKB-KW"/>
</dbReference>
<keyword evidence="5" id="KW-0805">Transcription regulation</keyword>
<dbReference type="InterPro" id="IPR013088">
    <property type="entry name" value="Znf_NHR/GATA"/>
</dbReference>
<dbReference type="PANTHER" id="PTHR24082">
    <property type="entry name" value="NUCLEAR HORMONE RECEPTOR"/>
    <property type="match status" value="1"/>
</dbReference>
<evidence type="ECO:0000256" key="4">
    <source>
        <dbReference type="ARBA" id="ARBA00022833"/>
    </source>
</evidence>
<dbReference type="GO" id="GO:0000978">
    <property type="term" value="F:RNA polymerase II cis-regulatory region sequence-specific DNA binding"/>
    <property type="evidence" value="ECO:0007669"/>
    <property type="project" value="TreeGrafter"/>
</dbReference>
<keyword evidence="6" id="KW-0238">DNA-binding</keyword>
<protein>
    <submittedName>
        <fullName evidence="11">Zinc finger, C4 type</fullName>
    </submittedName>
</protein>
<dbReference type="Pfam" id="PF00105">
    <property type="entry name" value="zf-C4"/>
    <property type="match status" value="1"/>
</dbReference>
<dbReference type="STRING" id="29170.A0A368H3Q7"/>
<evidence type="ECO:0000256" key="1">
    <source>
        <dbReference type="ARBA" id="ARBA00005993"/>
    </source>
</evidence>
<evidence type="ECO:0000256" key="2">
    <source>
        <dbReference type="ARBA" id="ARBA00022723"/>
    </source>
</evidence>
<keyword evidence="8" id="KW-0675">Receptor</keyword>
<evidence type="ECO:0000256" key="9">
    <source>
        <dbReference type="ARBA" id="ARBA00023242"/>
    </source>
</evidence>
<gene>
    <name evidence="11" type="ORF">ANCCAN_03922</name>
</gene>
<dbReference type="SUPFAM" id="SSF57716">
    <property type="entry name" value="Glucocorticoid receptor-like (DNA-binding domain)"/>
    <property type="match status" value="1"/>
</dbReference>
<dbReference type="Proteomes" id="UP000252519">
    <property type="component" value="Unassembled WGS sequence"/>
</dbReference>
<dbReference type="InterPro" id="IPR050234">
    <property type="entry name" value="Nuclear_hormone_rcpt_NR1"/>
</dbReference>
<evidence type="ECO:0000256" key="3">
    <source>
        <dbReference type="ARBA" id="ARBA00022771"/>
    </source>
</evidence>
<dbReference type="EMBL" id="JOJR01000028">
    <property type="protein sequence ID" value="RCN49887.1"/>
    <property type="molecule type" value="Genomic_DNA"/>
</dbReference>
<keyword evidence="7" id="KW-0804">Transcription</keyword>
<keyword evidence="2" id="KW-0479">Metal-binding</keyword>
<proteinExistence type="inferred from homology"/>
<dbReference type="InterPro" id="IPR001628">
    <property type="entry name" value="Znf_hrmn_rcpt"/>
</dbReference>
<dbReference type="GO" id="GO:0009755">
    <property type="term" value="P:hormone-mediated signaling pathway"/>
    <property type="evidence" value="ECO:0007669"/>
    <property type="project" value="TreeGrafter"/>
</dbReference>
<feature type="domain" description="Nuclear receptor" evidence="10">
    <location>
        <begin position="1"/>
        <end position="41"/>
    </location>
</feature>
<sequence>MEYRCLRDGECPVFKQNRNRCQACRFKKCIAVGMSRDCEFPEALPLNRSGSRRSSRGEEHHRYLANFPLPML</sequence>
<keyword evidence="9" id="KW-0539">Nucleus</keyword>
<evidence type="ECO:0000256" key="7">
    <source>
        <dbReference type="ARBA" id="ARBA00023163"/>
    </source>
</evidence>
<dbReference type="GO" id="GO:0000122">
    <property type="term" value="P:negative regulation of transcription by RNA polymerase II"/>
    <property type="evidence" value="ECO:0007669"/>
    <property type="project" value="TreeGrafter"/>
</dbReference>
<evidence type="ECO:0000313" key="11">
    <source>
        <dbReference type="EMBL" id="RCN49887.1"/>
    </source>
</evidence>
<evidence type="ECO:0000256" key="6">
    <source>
        <dbReference type="ARBA" id="ARBA00023125"/>
    </source>
</evidence>
<reference evidence="11 12" key="1">
    <citation type="submission" date="2014-10" db="EMBL/GenBank/DDBJ databases">
        <title>Draft genome of the hookworm Ancylostoma caninum.</title>
        <authorList>
            <person name="Mitreva M."/>
        </authorList>
    </citation>
    <scope>NUCLEOTIDE SEQUENCE [LARGE SCALE GENOMIC DNA]</scope>
    <source>
        <strain evidence="11 12">Baltimore</strain>
    </source>
</reference>
<dbReference type="GO" id="GO:0004879">
    <property type="term" value="F:nuclear receptor activity"/>
    <property type="evidence" value="ECO:0007669"/>
    <property type="project" value="TreeGrafter"/>
</dbReference>
<comment type="similarity">
    <text evidence="1">Belongs to the nuclear hormone receptor family.</text>
</comment>
<dbReference type="OrthoDB" id="5771769at2759"/>
<comment type="caution">
    <text evidence="11">The sequence shown here is derived from an EMBL/GenBank/DDBJ whole genome shotgun (WGS) entry which is preliminary data.</text>
</comment>
<evidence type="ECO:0000256" key="5">
    <source>
        <dbReference type="ARBA" id="ARBA00023015"/>
    </source>
</evidence>
<keyword evidence="4" id="KW-0862">Zinc</keyword>
<name>A0A368H3Q7_ANCCA</name>